<organism evidence="6 8">
    <name type="scientific">Adineta steineri</name>
    <dbReference type="NCBI Taxonomy" id="433720"/>
    <lineage>
        <taxon>Eukaryota</taxon>
        <taxon>Metazoa</taxon>
        <taxon>Spiralia</taxon>
        <taxon>Gnathifera</taxon>
        <taxon>Rotifera</taxon>
        <taxon>Eurotatoria</taxon>
        <taxon>Bdelloidea</taxon>
        <taxon>Adinetida</taxon>
        <taxon>Adinetidae</taxon>
        <taxon>Adineta</taxon>
    </lineage>
</organism>
<comment type="caution">
    <text evidence="6">The sequence shown here is derived from an EMBL/GenBank/DDBJ whole genome shotgun (WGS) entry which is preliminary data.</text>
</comment>
<feature type="compositionally biased region" description="Basic and acidic residues" evidence="3">
    <location>
        <begin position="325"/>
        <end position="334"/>
    </location>
</feature>
<dbReference type="InterPro" id="IPR014729">
    <property type="entry name" value="Rossmann-like_a/b/a_fold"/>
</dbReference>
<dbReference type="InterPro" id="IPR043130">
    <property type="entry name" value="CDP-OH_PTrfase_TM_dom"/>
</dbReference>
<feature type="transmembrane region" description="Helical" evidence="4">
    <location>
        <begin position="12"/>
        <end position="34"/>
    </location>
</feature>
<dbReference type="Pfam" id="PF01467">
    <property type="entry name" value="CTP_transf_like"/>
    <property type="match status" value="1"/>
</dbReference>
<dbReference type="EMBL" id="CAJNOM010000074">
    <property type="protein sequence ID" value="CAF0986964.1"/>
    <property type="molecule type" value="Genomic_DNA"/>
</dbReference>
<evidence type="ECO:0000256" key="3">
    <source>
        <dbReference type="SAM" id="MobiDB-lite"/>
    </source>
</evidence>
<feature type="transmembrane region" description="Helical" evidence="4">
    <location>
        <begin position="166"/>
        <end position="189"/>
    </location>
</feature>
<evidence type="ECO:0000313" key="7">
    <source>
        <dbReference type="EMBL" id="CAF1025526.1"/>
    </source>
</evidence>
<evidence type="ECO:0000313" key="6">
    <source>
        <dbReference type="EMBL" id="CAF0986964.1"/>
    </source>
</evidence>
<keyword evidence="4" id="KW-0472">Membrane</keyword>
<evidence type="ECO:0000259" key="5">
    <source>
        <dbReference type="Pfam" id="PF01467"/>
    </source>
</evidence>
<keyword evidence="1" id="KW-0808">Transferase</keyword>
<dbReference type="Gene3D" id="1.20.120.1760">
    <property type="match status" value="1"/>
</dbReference>
<evidence type="ECO:0000256" key="4">
    <source>
        <dbReference type="SAM" id="Phobius"/>
    </source>
</evidence>
<feature type="compositionally biased region" description="Low complexity" evidence="3">
    <location>
        <begin position="344"/>
        <end position="357"/>
    </location>
</feature>
<evidence type="ECO:0000256" key="2">
    <source>
        <dbReference type="ARBA" id="ARBA00022695"/>
    </source>
</evidence>
<dbReference type="Proteomes" id="UP000663832">
    <property type="component" value="Unassembled WGS sequence"/>
</dbReference>
<dbReference type="PANTHER" id="PTHR43793">
    <property type="entry name" value="FAD SYNTHASE"/>
    <property type="match status" value="1"/>
</dbReference>
<keyword evidence="8" id="KW-1185">Reference proteome</keyword>
<dbReference type="NCBIfam" id="TIGR00125">
    <property type="entry name" value="cyt_tran_rel"/>
    <property type="match status" value="1"/>
</dbReference>
<feature type="domain" description="Cytidyltransferase-like" evidence="5">
    <location>
        <begin position="422"/>
        <end position="547"/>
    </location>
</feature>
<dbReference type="InterPro" id="IPR000462">
    <property type="entry name" value="CDP-OH_P_trans"/>
</dbReference>
<reference evidence="6" key="1">
    <citation type="submission" date="2021-02" db="EMBL/GenBank/DDBJ databases">
        <authorList>
            <person name="Nowell W R."/>
        </authorList>
    </citation>
    <scope>NUCLEOTIDE SEQUENCE</scope>
</reference>
<keyword evidence="4" id="KW-0812">Transmembrane</keyword>
<evidence type="ECO:0000313" key="8">
    <source>
        <dbReference type="Proteomes" id="UP000663832"/>
    </source>
</evidence>
<protein>
    <recommendedName>
        <fullName evidence="5">Cytidyltransferase-like domain-containing protein</fullName>
    </recommendedName>
</protein>
<dbReference type="AlphaFoldDB" id="A0A814FKL5"/>
<dbReference type="SUPFAM" id="SSF52374">
    <property type="entry name" value="Nucleotidylyl transferase"/>
    <property type="match status" value="1"/>
</dbReference>
<dbReference type="InterPro" id="IPR050385">
    <property type="entry name" value="Archaeal_FAD_synthase"/>
</dbReference>
<accession>A0A814FKL5</accession>
<dbReference type="PANTHER" id="PTHR43793:SF1">
    <property type="entry name" value="FAD SYNTHASE"/>
    <property type="match status" value="1"/>
</dbReference>
<keyword evidence="4" id="KW-1133">Transmembrane helix</keyword>
<proteinExistence type="predicted"/>
<dbReference type="GO" id="GO:0008654">
    <property type="term" value="P:phospholipid biosynthetic process"/>
    <property type="evidence" value="ECO:0007669"/>
    <property type="project" value="InterPro"/>
</dbReference>
<dbReference type="GO" id="GO:0016020">
    <property type="term" value="C:membrane"/>
    <property type="evidence" value="ECO:0007669"/>
    <property type="project" value="InterPro"/>
</dbReference>
<name>A0A814FKL5_9BILA</name>
<dbReference type="GO" id="GO:0016780">
    <property type="term" value="F:phosphotransferase activity, for other substituted phosphate groups"/>
    <property type="evidence" value="ECO:0007669"/>
    <property type="project" value="InterPro"/>
</dbReference>
<dbReference type="InterPro" id="IPR004821">
    <property type="entry name" value="Cyt_trans-like"/>
</dbReference>
<dbReference type="OrthoDB" id="40021at2759"/>
<feature type="region of interest" description="Disordered" evidence="3">
    <location>
        <begin position="274"/>
        <end position="375"/>
    </location>
</feature>
<feature type="transmembrane region" description="Helical" evidence="4">
    <location>
        <begin position="243"/>
        <end position="263"/>
    </location>
</feature>
<dbReference type="EMBL" id="CAJNOM010000090">
    <property type="protein sequence ID" value="CAF1025526.1"/>
    <property type="molecule type" value="Genomic_DNA"/>
</dbReference>
<dbReference type="GO" id="GO:0016779">
    <property type="term" value="F:nucleotidyltransferase activity"/>
    <property type="evidence" value="ECO:0007669"/>
    <property type="project" value="UniProtKB-KW"/>
</dbReference>
<sequence>MTEVQSNFKWLFTIAQFVLSLLTFVSHGIESVMFRMVQWYDLYMYTPLQYHLSPYMARIPRCVRIGNKTVTVFNANIVTYSRTLLIIPIAWLLKYDYPITACLLVLFHDFLDHVDGIVAKVQKRIYGDNIDDPLLGGFMDAFCDKIVNVFCLWTIVQETYFEQTSYFLSIGFVLLCYTIIGLETAIGVVRVQDFFAATYSKNQLSSQGSTAAAMEGKLKEKLESMGLAFLCLSTGHLAPFHHWSGIAGLICFTLTIRLAYASLAKKLQARRMKEKKKTVTIDLPPETLPRETLSPSSPIQKTIGVLNAFNSTEAKSRNRAMTLDSRTRENDRRNLLNPPPPSRSPSISPSGSTSNVSVGRTPPALPRNSPNPLLDFLDGIKEEKQRGSTISSVDHDEPPPHILQRSASLPAIWIDGRADKVYTIGCFDLFHEGHRLLLQRMRQFGREVIVGVHDSRSIHKLKSRVPVDGTETRMVNVKRYADQVYCVAGTDPSSFVTCIVYLRENETALYVRGDDMADFPSKHVVEELMPVKFLPYTNGVSSTKLRQELFSHIQADDVEHLERVN</sequence>
<dbReference type="Pfam" id="PF01066">
    <property type="entry name" value="CDP-OH_P_transf"/>
    <property type="match status" value="1"/>
</dbReference>
<evidence type="ECO:0000256" key="1">
    <source>
        <dbReference type="ARBA" id="ARBA00022679"/>
    </source>
</evidence>
<keyword evidence="2" id="KW-0548">Nucleotidyltransferase</keyword>
<dbReference type="Gene3D" id="3.40.50.620">
    <property type="entry name" value="HUPs"/>
    <property type="match status" value="1"/>
</dbReference>
<gene>
    <name evidence="6" type="ORF">QVE165_LOCUS14177</name>
    <name evidence="7" type="ORF">QVE165_LOCUS16244</name>
</gene>